<dbReference type="Gene3D" id="3.90.550.10">
    <property type="entry name" value="Spore Coat Polysaccharide Biosynthesis Protein SpsA, Chain A"/>
    <property type="match status" value="1"/>
</dbReference>
<evidence type="ECO:0000256" key="2">
    <source>
        <dbReference type="ARBA" id="ARBA00022679"/>
    </source>
</evidence>
<sequence>MHILTLAIGNDYRKALTKALESKRIYAKKHGYTYIEADEEYWDRHRPIAWSKVGFLLTILNKLPDGELIWLSDADVLITNSDLKIEDHVLPLLPPEKDLLFIHDACHHLNSGNVLMRNSKWLRDFWSRVNKRTDCTYHIWWENMAMIMELQENSGDKDKIQITTQHKKFNAYLMGKEGEPLWEPNDFLVHFAGVYNPLKMESLIEEIFNGKVPRLSL</sequence>
<dbReference type="EMBL" id="MN739626">
    <property type="protein sequence ID" value="QHT16453.1"/>
    <property type="molecule type" value="Genomic_DNA"/>
</dbReference>
<dbReference type="GO" id="GO:0006487">
    <property type="term" value="P:protein N-linked glycosylation"/>
    <property type="evidence" value="ECO:0007669"/>
    <property type="project" value="TreeGrafter"/>
</dbReference>
<organism evidence="3">
    <name type="scientific">viral metagenome</name>
    <dbReference type="NCBI Taxonomy" id="1070528"/>
    <lineage>
        <taxon>unclassified sequences</taxon>
        <taxon>metagenomes</taxon>
        <taxon>organismal metagenomes</taxon>
    </lineage>
</organism>
<keyword evidence="1" id="KW-0328">Glycosyltransferase</keyword>
<dbReference type="AlphaFoldDB" id="A0A6C0DIQ9"/>
<proteinExistence type="predicted"/>
<reference evidence="3" key="1">
    <citation type="journal article" date="2020" name="Nature">
        <title>Giant virus diversity and host interactions through global metagenomics.</title>
        <authorList>
            <person name="Schulz F."/>
            <person name="Roux S."/>
            <person name="Paez-Espino D."/>
            <person name="Jungbluth S."/>
            <person name="Walsh D.A."/>
            <person name="Denef V.J."/>
            <person name="McMahon K.D."/>
            <person name="Konstantinidis K.T."/>
            <person name="Eloe-Fadrosh E.A."/>
            <person name="Kyrpides N.C."/>
            <person name="Woyke T."/>
        </authorList>
    </citation>
    <scope>NUCLEOTIDE SEQUENCE</scope>
    <source>
        <strain evidence="3">GVMAG-M-3300023174-189</strain>
    </source>
</reference>
<evidence type="ECO:0000256" key="1">
    <source>
        <dbReference type="ARBA" id="ARBA00022676"/>
    </source>
</evidence>
<dbReference type="Pfam" id="PF05637">
    <property type="entry name" value="Glyco_transf_34"/>
    <property type="match status" value="2"/>
</dbReference>
<protein>
    <recommendedName>
        <fullName evidence="4">Nucleotide-diphospho-sugar transferase domain-containing protein</fullName>
    </recommendedName>
</protein>
<dbReference type="InterPro" id="IPR008630">
    <property type="entry name" value="Glyco_trans_34"/>
</dbReference>
<dbReference type="GO" id="GO:0016757">
    <property type="term" value="F:glycosyltransferase activity"/>
    <property type="evidence" value="ECO:0007669"/>
    <property type="project" value="UniProtKB-KW"/>
</dbReference>
<dbReference type="PANTHER" id="PTHR31306">
    <property type="entry name" value="ALPHA-1,6-MANNOSYLTRANSFERASE MNN11-RELATED"/>
    <property type="match status" value="1"/>
</dbReference>
<evidence type="ECO:0000313" key="3">
    <source>
        <dbReference type="EMBL" id="QHT16453.1"/>
    </source>
</evidence>
<evidence type="ECO:0008006" key="4">
    <source>
        <dbReference type="Google" id="ProtNLM"/>
    </source>
</evidence>
<accession>A0A6C0DIQ9</accession>
<keyword evidence="2" id="KW-0808">Transferase</keyword>
<dbReference type="InterPro" id="IPR029044">
    <property type="entry name" value="Nucleotide-diphossugar_trans"/>
</dbReference>
<dbReference type="GO" id="GO:0000139">
    <property type="term" value="C:Golgi membrane"/>
    <property type="evidence" value="ECO:0007669"/>
    <property type="project" value="TreeGrafter"/>
</dbReference>
<dbReference type="PANTHER" id="PTHR31306:SF4">
    <property type="entry name" value="ALPHA-1,2-GALACTOSYLTRANSFERASE"/>
    <property type="match status" value="1"/>
</dbReference>
<name>A0A6C0DIQ9_9ZZZZ</name>